<keyword evidence="2" id="KW-1185">Reference proteome</keyword>
<dbReference type="AlphaFoldDB" id="A0A1N6E6E8"/>
<accession>A0A1N6E6E8</accession>
<dbReference type="OrthoDB" id="790983at2"/>
<evidence type="ECO:0000313" key="2">
    <source>
        <dbReference type="Proteomes" id="UP000185221"/>
    </source>
</evidence>
<dbReference type="InterPro" id="IPR018534">
    <property type="entry name" value="Tet_reg_excision_RteC"/>
</dbReference>
<sequence length="284" mass="33233">MDSIEYVQNRLKKLDRELSKFSILGENPLLMIESSFFVVDKTVEEIKDWVKGSGFQSEQEEIRFFKRYMTELLSRSYFFSELFLIESSKPLEENEKIFLFYQEKIEEIRRYFHRYAALNNYLVLGKTYLDRVYFLRASEAPLIYPDLVRHTLDSQFCTVYTLYFGRLKAMGRLMNFLLGKVGEVEKGIGKQKEEMNVASGLLWTGSKVELVELIYALKCTSVINHGSATVSDLASVLGTVFGKRLRGFYKTFEEIRSRKSSKTLYLDKCKDRLDSFISGYEEKE</sequence>
<dbReference type="EMBL" id="FSRC01000001">
    <property type="protein sequence ID" value="SIN78563.1"/>
    <property type="molecule type" value="Genomic_DNA"/>
</dbReference>
<proteinExistence type="predicted"/>
<dbReference type="Pfam" id="PF09357">
    <property type="entry name" value="RteC"/>
    <property type="match status" value="1"/>
</dbReference>
<dbReference type="Proteomes" id="UP000185221">
    <property type="component" value="Unassembled WGS sequence"/>
</dbReference>
<name>A0A1N6E6E8_9BACT</name>
<organism evidence="1 2">
    <name type="scientific">Algoriphagus halophilus</name>
    <dbReference type="NCBI Taxonomy" id="226505"/>
    <lineage>
        <taxon>Bacteria</taxon>
        <taxon>Pseudomonadati</taxon>
        <taxon>Bacteroidota</taxon>
        <taxon>Cytophagia</taxon>
        <taxon>Cytophagales</taxon>
        <taxon>Cyclobacteriaceae</taxon>
        <taxon>Algoriphagus</taxon>
    </lineage>
</organism>
<dbReference type="RefSeq" id="WP_074224464.1">
    <property type="nucleotide sequence ID" value="NZ_FSRC01000001.1"/>
</dbReference>
<evidence type="ECO:0000313" key="1">
    <source>
        <dbReference type="EMBL" id="SIN78563.1"/>
    </source>
</evidence>
<protein>
    <submittedName>
        <fullName evidence="1">RteC protein</fullName>
    </submittedName>
</protein>
<gene>
    <name evidence="1" type="ORF">SAMN05444394_1768</name>
</gene>
<reference evidence="2" key="1">
    <citation type="submission" date="2016-11" db="EMBL/GenBank/DDBJ databases">
        <authorList>
            <person name="Varghese N."/>
            <person name="Submissions S."/>
        </authorList>
    </citation>
    <scope>NUCLEOTIDE SEQUENCE [LARGE SCALE GENOMIC DNA]</scope>
    <source>
        <strain evidence="2">DSM 15292</strain>
    </source>
</reference>
<dbReference type="STRING" id="226505.SAMN05444394_1768"/>